<evidence type="ECO:0000256" key="1">
    <source>
        <dbReference type="SAM" id="MobiDB-lite"/>
    </source>
</evidence>
<evidence type="ECO:0000313" key="2">
    <source>
        <dbReference type="EMBL" id="EPX57402.1"/>
    </source>
</evidence>
<dbReference type="EMBL" id="ANAH02000064">
    <property type="protein sequence ID" value="EPX57402.1"/>
    <property type="molecule type" value="Genomic_DNA"/>
</dbReference>
<accession>S9P5A1</accession>
<evidence type="ECO:0000313" key="3">
    <source>
        <dbReference type="Proteomes" id="UP000011682"/>
    </source>
</evidence>
<dbReference type="PROSITE" id="PS51257">
    <property type="entry name" value="PROKAR_LIPOPROTEIN"/>
    <property type="match status" value="1"/>
</dbReference>
<name>S9P5A1_CYSF2</name>
<proteinExistence type="predicted"/>
<keyword evidence="3" id="KW-1185">Reference proteome</keyword>
<dbReference type="Proteomes" id="UP000011682">
    <property type="component" value="Unassembled WGS sequence"/>
</dbReference>
<feature type="compositionally biased region" description="Basic and acidic residues" evidence="1">
    <location>
        <begin position="63"/>
        <end position="72"/>
    </location>
</feature>
<dbReference type="AlphaFoldDB" id="S9P5A1"/>
<evidence type="ECO:0008006" key="4">
    <source>
        <dbReference type="Google" id="ProtNLM"/>
    </source>
</evidence>
<organism evidence="2 3">
    <name type="scientific">Cystobacter fuscus (strain ATCC 25194 / DSM 2262 / NBRC 100088 / M29)</name>
    <dbReference type="NCBI Taxonomy" id="1242864"/>
    <lineage>
        <taxon>Bacteria</taxon>
        <taxon>Pseudomonadati</taxon>
        <taxon>Myxococcota</taxon>
        <taxon>Myxococcia</taxon>
        <taxon>Myxococcales</taxon>
        <taxon>Cystobacterineae</taxon>
        <taxon>Archangiaceae</taxon>
        <taxon>Cystobacter</taxon>
    </lineage>
</organism>
<comment type="caution">
    <text evidence="2">The sequence shown here is derived from an EMBL/GenBank/DDBJ whole genome shotgun (WGS) entry which is preliminary data.</text>
</comment>
<protein>
    <recommendedName>
        <fullName evidence="4">Lipoprotein</fullName>
    </recommendedName>
</protein>
<dbReference type="RefSeq" id="WP_002629031.1">
    <property type="nucleotide sequence ID" value="NZ_ANAH02000064.1"/>
</dbReference>
<gene>
    <name evidence="2" type="ORF">D187_007156</name>
</gene>
<feature type="region of interest" description="Disordered" evidence="1">
    <location>
        <begin position="40"/>
        <end position="72"/>
    </location>
</feature>
<sequence length="195" mass="21430">MRKLMAAVMVVSGLGLVTGCERKGDVQRQQENVAEAQREVLEEQREARQDIAANAQDEQEDVAEARQDLAEEQNKLADKQYEQLSDNQNTATGGSGVVSDKQARLEEVKGTIQSASSGNLTLIVPDKDNQLMRFKSDSQVKVMRDDKALSLSSLKAGDEVRASYQMDPNGQMLLRSVEVTKTSAKSLPDMPDMAK</sequence>
<feature type="compositionally biased region" description="Basic and acidic residues" evidence="1">
    <location>
        <begin position="40"/>
        <end position="49"/>
    </location>
</feature>
<dbReference type="OrthoDB" id="5516347at2"/>
<reference evidence="2" key="1">
    <citation type="submission" date="2013-05" db="EMBL/GenBank/DDBJ databases">
        <title>Genome assembly of Cystobacter fuscus DSM 2262.</title>
        <authorList>
            <person name="Sharma G."/>
            <person name="Khatri I."/>
            <person name="Kaur C."/>
            <person name="Mayilraj S."/>
            <person name="Subramanian S."/>
        </authorList>
    </citation>
    <scope>NUCLEOTIDE SEQUENCE [LARGE SCALE GENOMIC DNA]</scope>
    <source>
        <strain evidence="2">DSM 2262</strain>
    </source>
</reference>